<dbReference type="PANTHER" id="PTHR10381:SF40">
    <property type="entry name" value="ATP-DEPENDENT CLP PROTEASE PROTEOLYTIC SUBUNIT"/>
    <property type="match status" value="1"/>
</dbReference>
<dbReference type="AlphaFoldDB" id="A0A4U6U5Z2"/>
<protein>
    <recommendedName>
        <fullName evidence="3">ATP-dependent Clp protease proteolytic subunit</fullName>
    </recommendedName>
</protein>
<dbReference type="Gramene" id="TKW11091">
    <property type="protein sequence ID" value="TKW11091"/>
    <property type="gene ID" value="SEVIR_6G210800v2"/>
</dbReference>
<dbReference type="GO" id="GO:0009368">
    <property type="term" value="C:endopeptidase Clp complex"/>
    <property type="evidence" value="ECO:0007669"/>
    <property type="project" value="TreeGrafter"/>
</dbReference>
<evidence type="ECO:0008006" key="3">
    <source>
        <dbReference type="Google" id="ProtNLM"/>
    </source>
</evidence>
<name>A0A4U6U5Z2_SETVI</name>
<dbReference type="GO" id="GO:0004176">
    <property type="term" value="F:ATP-dependent peptidase activity"/>
    <property type="evidence" value="ECO:0007669"/>
    <property type="project" value="TreeGrafter"/>
</dbReference>
<dbReference type="PANTHER" id="PTHR10381">
    <property type="entry name" value="ATP-DEPENDENT CLP PROTEASE PROTEOLYTIC SUBUNIT"/>
    <property type="match status" value="1"/>
</dbReference>
<dbReference type="GO" id="GO:0006515">
    <property type="term" value="P:protein quality control for misfolded or incompletely synthesized proteins"/>
    <property type="evidence" value="ECO:0007669"/>
    <property type="project" value="TreeGrafter"/>
</dbReference>
<gene>
    <name evidence="1" type="ORF">SEVIR_6G210800v2</name>
</gene>
<dbReference type="GO" id="GO:0051117">
    <property type="term" value="F:ATPase binding"/>
    <property type="evidence" value="ECO:0007669"/>
    <property type="project" value="TreeGrafter"/>
</dbReference>
<keyword evidence="2" id="KW-1185">Reference proteome</keyword>
<reference evidence="1" key="1">
    <citation type="submission" date="2019-03" db="EMBL/GenBank/DDBJ databases">
        <title>WGS assembly of Setaria viridis.</title>
        <authorList>
            <person name="Huang P."/>
            <person name="Jenkins J."/>
            <person name="Grimwood J."/>
            <person name="Barry K."/>
            <person name="Healey A."/>
            <person name="Mamidi S."/>
            <person name="Sreedasyam A."/>
            <person name="Shu S."/>
            <person name="Feldman M."/>
            <person name="Wu J."/>
            <person name="Yu Y."/>
            <person name="Chen C."/>
            <person name="Johnson J."/>
            <person name="Rokhsar D."/>
            <person name="Baxter I."/>
            <person name="Schmutz J."/>
            <person name="Brutnell T."/>
            <person name="Kellogg E."/>
        </authorList>
    </citation>
    <scope>NUCLEOTIDE SEQUENCE [LARGE SCALE GENOMIC DNA]</scope>
</reference>
<dbReference type="SUPFAM" id="SSF52096">
    <property type="entry name" value="ClpP/crotonase"/>
    <property type="match status" value="1"/>
</dbReference>
<organism evidence="1 2">
    <name type="scientific">Setaria viridis</name>
    <name type="common">Green bristlegrass</name>
    <name type="synonym">Setaria italica subsp. viridis</name>
    <dbReference type="NCBI Taxonomy" id="4556"/>
    <lineage>
        <taxon>Eukaryota</taxon>
        <taxon>Viridiplantae</taxon>
        <taxon>Streptophyta</taxon>
        <taxon>Embryophyta</taxon>
        <taxon>Tracheophyta</taxon>
        <taxon>Spermatophyta</taxon>
        <taxon>Magnoliopsida</taxon>
        <taxon>Liliopsida</taxon>
        <taxon>Poales</taxon>
        <taxon>Poaceae</taxon>
        <taxon>PACMAD clade</taxon>
        <taxon>Panicoideae</taxon>
        <taxon>Panicodae</taxon>
        <taxon>Paniceae</taxon>
        <taxon>Cenchrinae</taxon>
        <taxon>Setaria</taxon>
    </lineage>
</organism>
<dbReference type="Proteomes" id="UP000298652">
    <property type="component" value="Chromosome 6"/>
</dbReference>
<evidence type="ECO:0000313" key="2">
    <source>
        <dbReference type="Proteomes" id="UP000298652"/>
    </source>
</evidence>
<dbReference type="Gene3D" id="3.90.226.10">
    <property type="entry name" value="2-enoyl-CoA Hydratase, Chain A, domain 1"/>
    <property type="match status" value="1"/>
</dbReference>
<dbReference type="EMBL" id="CM016557">
    <property type="protein sequence ID" value="TKW11091.1"/>
    <property type="molecule type" value="Genomic_DNA"/>
</dbReference>
<dbReference type="InterPro" id="IPR029045">
    <property type="entry name" value="ClpP/crotonase-like_dom_sf"/>
</dbReference>
<dbReference type="GO" id="GO:0004252">
    <property type="term" value="F:serine-type endopeptidase activity"/>
    <property type="evidence" value="ECO:0007669"/>
    <property type="project" value="TreeGrafter"/>
</dbReference>
<sequence>MATTSDLALAHLAAVFPLPTSLMSLGPGPAGLEPCQLVVAAPPRAFFSSSPYQLPQPEGFSPHREYSLVPMVIETTSRGERAYDIFSRLLKERIVYIHGPIADNTASLVVAQLLFLESESFLPRARLISKNLKLIKKNTGKESGEHPNIAIWQQ</sequence>
<accession>A0A4U6U5Z2</accession>
<evidence type="ECO:0000313" key="1">
    <source>
        <dbReference type="EMBL" id="TKW11091.1"/>
    </source>
</evidence>
<dbReference type="Pfam" id="PF00574">
    <property type="entry name" value="CLP_protease"/>
    <property type="match status" value="1"/>
</dbReference>
<proteinExistence type="predicted"/>
<dbReference type="InterPro" id="IPR023562">
    <property type="entry name" value="ClpP/TepA"/>
</dbReference>